<dbReference type="NCBIfam" id="TIGR03619">
    <property type="entry name" value="F420_Rv2161c"/>
    <property type="match status" value="1"/>
</dbReference>
<organism evidence="6">
    <name type="scientific">freshwater metagenome</name>
    <dbReference type="NCBI Taxonomy" id="449393"/>
    <lineage>
        <taxon>unclassified sequences</taxon>
        <taxon>metagenomes</taxon>
        <taxon>ecological metagenomes</taxon>
    </lineage>
</organism>
<keyword evidence="4" id="KW-0503">Monooxygenase</keyword>
<dbReference type="EMBL" id="CAEZUL010000212">
    <property type="protein sequence ID" value="CAB4610887.1"/>
    <property type="molecule type" value="Genomic_DNA"/>
</dbReference>
<gene>
    <name evidence="6" type="ORF">UFOPK1808_01359</name>
</gene>
<keyword evidence="1" id="KW-0285">Flavoprotein</keyword>
<dbReference type="SUPFAM" id="SSF51679">
    <property type="entry name" value="Bacterial luciferase-like"/>
    <property type="match status" value="1"/>
</dbReference>
<evidence type="ECO:0000313" key="6">
    <source>
        <dbReference type="EMBL" id="CAB4610887.1"/>
    </source>
</evidence>
<proteinExistence type="predicted"/>
<dbReference type="AlphaFoldDB" id="A0A6J6HBS7"/>
<protein>
    <submittedName>
        <fullName evidence="6">Unannotated protein</fullName>
    </submittedName>
</protein>
<dbReference type="InterPro" id="IPR050172">
    <property type="entry name" value="SsuD_RutA_monooxygenase"/>
</dbReference>
<keyword evidence="3" id="KW-0560">Oxidoreductase</keyword>
<accession>A0A6J6HBS7</accession>
<feature type="domain" description="Luciferase-like" evidence="5">
    <location>
        <begin position="6"/>
        <end position="240"/>
    </location>
</feature>
<evidence type="ECO:0000256" key="3">
    <source>
        <dbReference type="ARBA" id="ARBA00023002"/>
    </source>
</evidence>
<dbReference type="PANTHER" id="PTHR42847:SF4">
    <property type="entry name" value="ALKANESULFONATE MONOOXYGENASE-RELATED"/>
    <property type="match status" value="1"/>
</dbReference>
<dbReference type="InterPro" id="IPR036661">
    <property type="entry name" value="Luciferase-like_sf"/>
</dbReference>
<keyword evidence="2" id="KW-0288">FMN</keyword>
<dbReference type="GO" id="GO:0008726">
    <property type="term" value="F:alkanesulfonate monooxygenase activity"/>
    <property type="evidence" value="ECO:0007669"/>
    <property type="project" value="TreeGrafter"/>
</dbReference>
<dbReference type="GO" id="GO:0046306">
    <property type="term" value="P:alkanesulfonate catabolic process"/>
    <property type="evidence" value="ECO:0007669"/>
    <property type="project" value="TreeGrafter"/>
</dbReference>
<dbReference type="InterPro" id="IPR011251">
    <property type="entry name" value="Luciferase-like_dom"/>
</dbReference>
<reference evidence="6" key="1">
    <citation type="submission" date="2020-05" db="EMBL/GenBank/DDBJ databases">
        <authorList>
            <person name="Chiriac C."/>
            <person name="Salcher M."/>
            <person name="Ghai R."/>
            <person name="Kavagutti S V."/>
        </authorList>
    </citation>
    <scope>NUCLEOTIDE SEQUENCE</scope>
</reference>
<evidence type="ECO:0000256" key="2">
    <source>
        <dbReference type="ARBA" id="ARBA00022643"/>
    </source>
</evidence>
<dbReference type="PANTHER" id="PTHR42847">
    <property type="entry name" value="ALKANESULFONATE MONOOXYGENASE"/>
    <property type="match status" value="1"/>
</dbReference>
<evidence type="ECO:0000256" key="4">
    <source>
        <dbReference type="ARBA" id="ARBA00023033"/>
    </source>
</evidence>
<dbReference type="Pfam" id="PF00296">
    <property type="entry name" value="Bac_luciferase"/>
    <property type="match status" value="1"/>
</dbReference>
<dbReference type="Gene3D" id="3.20.20.30">
    <property type="entry name" value="Luciferase-like domain"/>
    <property type="match status" value="1"/>
</dbReference>
<evidence type="ECO:0000256" key="1">
    <source>
        <dbReference type="ARBA" id="ARBA00022630"/>
    </source>
</evidence>
<dbReference type="InterPro" id="IPR019921">
    <property type="entry name" value="Lucif-like_OxRdtase_Rv2161c"/>
</dbReference>
<name>A0A6J6HBS7_9ZZZZ</name>
<evidence type="ECO:0000259" key="5">
    <source>
        <dbReference type="Pfam" id="PF00296"/>
    </source>
</evidence>
<sequence>MKFSIWPNSARPWEEVRDLANAVEKMGWDGLWYADHYMPNTEDGEPIGGDMLECFSVLSALAATTSRIRLGSLVTPSTVNHPALIANRAATIDRISNGRFVLGMGAGWQINEHTAFGIELFGNKDRVDRFAEAIEITSRMLTEDRVTFSGTHFNIVNAPCEPKPIQSPLPILVGTGGPRMLRLTARFAQEWNTWGPPEGAGQVMQKLREACDKEGRDINTMRKSVQALFFVTPDEASAESLKSKVPMERSIVGTTSQIVDAIAQYAELGFDEVCVPDFTLGGSAAQRLDAYGTIWSEVASHFN</sequence>